<keyword evidence="1" id="KW-0695">RNA-directed DNA polymerase</keyword>
<organism evidence="1 2">
    <name type="scientific">Gossypium australe</name>
    <dbReference type="NCBI Taxonomy" id="47621"/>
    <lineage>
        <taxon>Eukaryota</taxon>
        <taxon>Viridiplantae</taxon>
        <taxon>Streptophyta</taxon>
        <taxon>Embryophyta</taxon>
        <taxon>Tracheophyta</taxon>
        <taxon>Spermatophyta</taxon>
        <taxon>Magnoliopsida</taxon>
        <taxon>eudicotyledons</taxon>
        <taxon>Gunneridae</taxon>
        <taxon>Pentapetalae</taxon>
        <taxon>rosids</taxon>
        <taxon>malvids</taxon>
        <taxon>Malvales</taxon>
        <taxon>Malvaceae</taxon>
        <taxon>Malvoideae</taxon>
        <taxon>Gossypium</taxon>
    </lineage>
</organism>
<gene>
    <name evidence="1" type="ORF">EPI10_001949</name>
</gene>
<evidence type="ECO:0000313" key="1">
    <source>
        <dbReference type="EMBL" id="KAA3466888.1"/>
    </source>
</evidence>
<dbReference type="Proteomes" id="UP000325315">
    <property type="component" value="Unassembled WGS sequence"/>
</dbReference>
<proteinExistence type="predicted"/>
<dbReference type="GO" id="GO:0003964">
    <property type="term" value="F:RNA-directed DNA polymerase activity"/>
    <property type="evidence" value="ECO:0007669"/>
    <property type="project" value="UniProtKB-KW"/>
</dbReference>
<protein>
    <submittedName>
        <fullName evidence="1">Reverse transcriptase</fullName>
    </submittedName>
</protein>
<keyword evidence="1" id="KW-0548">Nucleotidyltransferase</keyword>
<comment type="caution">
    <text evidence="1">The sequence shown here is derived from an EMBL/GenBank/DDBJ whole genome shotgun (WGS) entry which is preliminary data.</text>
</comment>
<accession>A0A5B6VCL6</accession>
<keyword evidence="1" id="KW-0808">Transferase</keyword>
<dbReference type="OrthoDB" id="1166703at2759"/>
<name>A0A5B6VCL6_9ROSI</name>
<dbReference type="AlphaFoldDB" id="A0A5B6VCL6"/>
<evidence type="ECO:0000313" key="2">
    <source>
        <dbReference type="Proteomes" id="UP000325315"/>
    </source>
</evidence>
<sequence length="135" mass="16487">MKGIMKEYEDMWGQLVNFDKTLIYFNNNRMERGKIRTRNELRVRILINPKKYLELPTMVGRRKKMHLSIPFKTRLETNYQFLKPIRANIESQILSNKGVHERKVRSSPVFYTVEHLGAQYFTKRYWMENWEWKIG</sequence>
<keyword evidence="2" id="KW-1185">Reference proteome</keyword>
<reference evidence="2" key="1">
    <citation type="journal article" date="2019" name="Plant Biotechnol. J.">
        <title>Genome sequencing of the Australian wild diploid species Gossypium australe highlights disease resistance and delayed gland morphogenesis.</title>
        <authorList>
            <person name="Cai Y."/>
            <person name="Cai X."/>
            <person name="Wang Q."/>
            <person name="Wang P."/>
            <person name="Zhang Y."/>
            <person name="Cai C."/>
            <person name="Xu Y."/>
            <person name="Wang K."/>
            <person name="Zhou Z."/>
            <person name="Wang C."/>
            <person name="Geng S."/>
            <person name="Li B."/>
            <person name="Dong Q."/>
            <person name="Hou Y."/>
            <person name="Wang H."/>
            <person name="Ai P."/>
            <person name="Liu Z."/>
            <person name="Yi F."/>
            <person name="Sun M."/>
            <person name="An G."/>
            <person name="Cheng J."/>
            <person name="Zhang Y."/>
            <person name="Shi Q."/>
            <person name="Xie Y."/>
            <person name="Shi X."/>
            <person name="Chang Y."/>
            <person name="Huang F."/>
            <person name="Chen Y."/>
            <person name="Hong S."/>
            <person name="Mi L."/>
            <person name="Sun Q."/>
            <person name="Zhang L."/>
            <person name="Zhou B."/>
            <person name="Peng R."/>
            <person name="Zhang X."/>
            <person name="Liu F."/>
        </authorList>
    </citation>
    <scope>NUCLEOTIDE SEQUENCE [LARGE SCALE GENOMIC DNA]</scope>
    <source>
        <strain evidence="2">cv. PA1801</strain>
    </source>
</reference>
<dbReference type="EMBL" id="SMMG02000007">
    <property type="protein sequence ID" value="KAA3466888.1"/>
    <property type="molecule type" value="Genomic_DNA"/>
</dbReference>